<proteinExistence type="predicted"/>
<comment type="caution">
    <text evidence="1">The sequence shown here is derived from an EMBL/GenBank/DDBJ whole genome shotgun (WGS) entry which is preliminary data.</text>
</comment>
<organism evidence="1 2">
    <name type="scientific">Stephania yunnanensis</name>
    <dbReference type="NCBI Taxonomy" id="152371"/>
    <lineage>
        <taxon>Eukaryota</taxon>
        <taxon>Viridiplantae</taxon>
        <taxon>Streptophyta</taxon>
        <taxon>Embryophyta</taxon>
        <taxon>Tracheophyta</taxon>
        <taxon>Spermatophyta</taxon>
        <taxon>Magnoliopsida</taxon>
        <taxon>Ranunculales</taxon>
        <taxon>Menispermaceae</taxon>
        <taxon>Menispermoideae</taxon>
        <taxon>Cissampelideae</taxon>
        <taxon>Stephania</taxon>
    </lineage>
</organism>
<evidence type="ECO:0000313" key="1">
    <source>
        <dbReference type="EMBL" id="KAK9121708.1"/>
    </source>
</evidence>
<dbReference type="EMBL" id="JBBNAF010000008">
    <property type="protein sequence ID" value="KAK9121708.1"/>
    <property type="molecule type" value="Genomic_DNA"/>
</dbReference>
<keyword evidence="2" id="KW-1185">Reference proteome</keyword>
<protein>
    <submittedName>
        <fullName evidence="1">Uncharacterized protein</fullName>
    </submittedName>
</protein>
<evidence type="ECO:0000313" key="2">
    <source>
        <dbReference type="Proteomes" id="UP001420932"/>
    </source>
</evidence>
<name>A0AAP0ITX9_9MAGN</name>
<reference evidence="1 2" key="1">
    <citation type="submission" date="2024-01" db="EMBL/GenBank/DDBJ databases">
        <title>Genome assemblies of Stephania.</title>
        <authorList>
            <person name="Yang L."/>
        </authorList>
    </citation>
    <scope>NUCLEOTIDE SEQUENCE [LARGE SCALE GENOMIC DNA]</scope>
    <source>
        <strain evidence="1">YNDBR</strain>
        <tissue evidence="1">Leaf</tissue>
    </source>
</reference>
<sequence>MISINAIYFLYVGDWISLLLRPKECTHCKLPLVLEVPCDRQPILCKQAI</sequence>
<accession>A0AAP0ITX9</accession>
<dbReference type="Proteomes" id="UP001420932">
    <property type="component" value="Unassembled WGS sequence"/>
</dbReference>
<gene>
    <name evidence="1" type="ORF">Syun_019325</name>
</gene>
<dbReference type="AlphaFoldDB" id="A0AAP0ITX9"/>